<dbReference type="Proteomes" id="UP001642483">
    <property type="component" value="Unassembled WGS sequence"/>
</dbReference>
<dbReference type="EMBL" id="CAWYQH010000001">
    <property type="protein sequence ID" value="CAK8672374.1"/>
    <property type="molecule type" value="Genomic_DNA"/>
</dbReference>
<protein>
    <submittedName>
        <fullName evidence="2">Uncharacterized protein</fullName>
    </submittedName>
</protein>
<keyword evidence="3" id="KW-1185">Reference proteome</keyword>
<evidence type="ECO:0000256" key="1">
    <source>
        <dbReference type="SAM" id="Phobius"/>
    </source>
</evidence>
<accession>A0ABP0EY19</accession>
<gene>
    <name evidence="2" type="ORF">CVLEPA_LOCUS1328</name>
</gene>
<sequence length="119" mass="13582">MATDFAGERIFPKMHNIFVQMYKDGGYAETIKWKSMNIQVNDDQLRQVFGYISLISGMLLILTDQFQPPCVVMLIVGLLSVYCHVTKNDPLYMICGGLTICLVMIFLLFAKPKIHEKTD</sequence>
<evidence type="ECO:0000313" key="2">
    <source>
        <dbReference type="EMBL" id="CAK8672374.1"/>
    </source>
</evidence>
<keyword evidence="1" id="KW-0472">Membrane</keyword>
<name>A0ABP0EY19_CLALP</name>
<keyword evidence="1" id="KW-1133">Transmembrane helix</keyword>
<evidence type="ECO:0000313" key="3">
    <source>
        <dbReference type="Proteomes" id="UP001642483"/>
    </source>
</evidence>
<organism evidence="2 3">
    <name type="scientific">Clavelina lepadiformis</name>
    <name type="common">Light-bulb sea squirt</name>
    <name type="synonym">Ascidia lepadiformis</name>
    <dbReference type="NCBI Taxonomy" id="159417"/>
    <lineage>
        <taxon>Eukaryota</taxon>
        <taxon>Metazoa</taxon>
        <taxon>Chordata</taxon>
        <taxon>Tunicata</taxon>
        <taxon>Ascidiacea</taxon>
        <taxon>Aplousobranchia</taxon>
        <taxon>Clavelinidae</taxon>
        <taxon>Clavelina</taxon>
    </lineage>
</organism>
<feature type="transmembrane region" description="Helical" evidence="1">
    <location>
        <begin position="91"/>
        <end position="110"/>
    </location>
</feature>
<comment type="caution">
    <text evidence="2">The sequence shown here is derived from an EMBL/GenBank/DDBJ whole genome shotgun (WGS) entry which is preliminary data.</text>
</comment>
<reference evidence="2 3" key="1">
    <citation type="submission" date="2024-02" db="EMBL/GenBank/DDBJ databases">
        <authorList>
            <person name="Daric V."/>
            <person name="Darras S."/>
        </authorList>
    </citation>
    <scope>NUCLEOTIDE SEQUENCE [LARGE SCALE GENOMIC DNA]</scope>
</reference>
<proteinExistence type="predicted"/>
<keyword evidence="1" id="KW-0812">Transmembrane</keyword>